<name>A0A6J5RN95_9CAUD</name>
<organism evidence="1">
    <name type="scientific">uncultured Caudovirales phage</name>
    <dbReference type="NCBI Taxonomy" id="2100421"/>
    <lineage>
        <taxon>Viruses</taxon>
        <taxon>Duplodnaviria</taxon>
        <taxon>Heunggongvirae</taxon>
        <taxon>Uroviricota</taxon>
        <taxon>Caudoviricetes</taxon>
        <taxon>Peduoviridae</taxon>
        <taxon>Maltschvirus</taxon>
        <taxon>Maltschvirus maltsch</taxon>
    </lineage>
</organism>
<reference evidence="1" key="1">
    <citation type="submission" date="2020-05" db="EMBL/GenBank/DDBJ databases">
        <authorList>
            <person name="Chiriac C."/>
            <person name="Salcher M."/>
            <person name="Ghai R."/>
            <person name="Kavagutti S V."/>
        </authorList>
    </citation>
    <scope>NUCLEOTIDE SEQUENCE</scope>
</reference>
<sequence length="299" mass="30543">MSISTTTRKAGPFVGNDVQTVFPFAFKVFAAADMVVTRVLSATGVETLLVLATDYSVTLNPDQEAAPGGSITLVVPLASTQKLALTSNVAALQSVVITNGGGFFPAVFNGVFDKLTILVQQALEQLSRSLKVGVTSTITDLTIPVSPSTVLQWNASGTALVAQTLPDLSLSLALPPMAGKGGYFLTNDGASIASWTNLFPVFAPFGGASAAFPALKRSGTQLQVRLGDDSAFANLGVNRLAFGTATVGNPMLTGNGAALEVRLGDDSALARVNTAGVSLNGQEAATQNFAIAMAVAFGG</sequence>
<proteinExistence type="predicted"/>
<gene>
    <name evidence="1" type="ORF">UFOVP1324_60</name>
</gene>
<accession>A0A6J5RN95</accession>
<protein>
    <submittedName>
        <fullName evidence="1">Uncharacterized protein</fullName>
    </submittedName>
</protein>
<evidence type="ECO:0000313" key="1">
    <source>
        <dbReference type="EMBL" id="CAB4198833.1"/>
    </source>
</evidence>
<dbReference type="EMBL" id="LR797273">
    <property type="protein sequence ID" value="CAB4198833.1"/>
    <property type="molecule type" value="Genomic_DNA"/>
</dbReference>